<feature type="domain" description="Methyltransferase" evidence="3">
    <location>
        <begin position="51"/>
        <end position="145"/>
    </location>
</feature>
<evidence type="ECO:0000256" key="2">
    <source>
        <dbReference type="ARBA" id="ARBA00022679"/>
    </source>
</evidence>
<dbReference type="GeneID" id="25796651"/>
<dbReference type="GO" id="GO:0008168">
    <property type="term" value="F:methyltransferase activity"/>
    <property type="evidence" value="ECO:0007669"/>
    <property type="project" value="UniProtKB-KW"/>
</dbReference>
<reference evidence="4 5" key="1">
    <citation type="journal article" date="2011" name="Genome Biol.">
        <title>Comparative genome sequence analysis underscores mycoparasitism as the ancestral life style of Trichoderma.</title>
        <authorList>
            <person name="Kubicek C.P."/>
            <person name="Herrera-Estrella A."/>
            <person name="Seidl-Seiboth V."/>
            <person name="Martinez D.A."/>
            <person name="Druzhinina I.S."/>
            <person name="Thon M."/>
            <person name="Zeilinger S."/>
            <person name="Casas-Flores S."/>
            <person name="Horwitz B.A."/>
            <person name="Mukherjee P.K."/>
            <person name="Mukherjee M."/>
            <person name="Kredics L."/>
            <person name="Alcaraz L.D."/>
            <person name="Aerts A."/>
            <person name="Antal Z."/>
            <person name="Atanasova L."/>
            <person name="Cervantes-Badillo M.G."/>
            <person name="Challacombe J."/>
            <person name="Chertkov O."/>
            <person name="McCluskey K."/>
            <person name="Coulpier F."/>
            <person name="Deshpande N."/>
            <person name="von Doehren H."/>
            <person name="Ebbole D.J."/>
            <person name="Esquivel-Naranjo E.U."/>
            <person name="Fekete E."/>
            <person name="Flipphi M."/>
            <person name="Glaser F."/>
            <person name="Gomez-Rodriguez E.Y."/>
            <person name="Gruber S."/>
            <person name="Han C."/>
            <person name="Henrissat B."/>
            <person name="Hermosa R."/>
            <person name="Hernandez-Onate M."/>
            <person name="Karaffa L."/>
            <person name="Kosti I."/>
            <person name="Le Crom S."/>
            <person name="Lindquist E."/>
            <person name="Lucas S."/>
            <person name="Luebeck M."/>
            <person name="Luebeck P.S."/>
            <person name="Margeot A."/>
            <person name="Metz B."/>
            <person name="Misra M."/>
            <person name="Nevalainen H."/>
            <person name="Omann M."/>
            <person name="Packer N."/>
            <person name="Perrone G."/>
            <person name="Uresti-Rivera E.E."/>
            <person name="Salamov A."/>
            <person name="Schmoll M."/>
            <person name="Seiboth B."/>
            <person name="Shapiro H."/>
            <person name="Sukno S."/>
            <person name="Tamayo-Ramos J.A."/>
            <person name="Tisch D."/>
            <person name="Wiest A."/>
            <person name="Wilkinson H.H."/>
            <person name="Zhang M."/>
            <person name="Coutinho P.M."/>
            <person name="Kenerley C.M."/>
            <person name="Monte E."/>
            <person name="Baker S.E."/>
            <person name="Grigoriev I.V."/>
        </authorList>
    </citation>
    <scope>NUCLEOTIDE SEQUENCE [LARGE SCALE GENOMIC DNA]</scope>
    <source>
        <strain evidence="5">Gv29-8 / FGSC 10586</strain>
    </source>
</reference>
<dbReference type="PANTHER" id="PTHR43861">
    <property type="entry name" value="TRANS-ACONITATE 2-METHYLTRANSFERASE-RELATED"/>
    <property type="match status" value="1"/>
</dbReference>
<dbReference type="InterPro" id="IPR041698">
    <property type="entry name" value="Methyltransf_25"/>
</dbReference>
<dbReference type="SUPFAM" id="SSF53335">
    <property type="entry name" value="S-adenosyl-L-methionine-dependent methyltransferases"/>
    <property type="match status" value="1"/>
</dbReference>
<dbReference type="GO" id="GO:0032259">
    <property type="term" value="P:methylation"/>
    <property type="evidence" value="ECO:0007669"/>
    <property type="project" value="UniProtKB-KW"/>
</dbReference>
<organism evidence="4 5">
    <name type="scientific">Hypocrea virens (strain Gv29-8 / FGSC 10586)</name>
    <name type="common">Gliocladium virens</name>
    <name type="synonym">Trichoderma virens</name>
    <dbReference type="NCBI Taxonomy" id="413071"/>
    <lineage>
        <taxon>Eukaryota</taxon>
        <taxon>Fungi</taxon>
        <taxon>Dikarya</taxon>
        <taxon>Ascomycota</taxon>
        <taxon>Pezizomycotina</taxon>
        <taxon>Sordariomycetes</taxon>
        <taxon>Hypocreomycetidae</taxon>
        <taxon>Hypocreales</taxon>
        <taxon>Hypocreaceae</taxon>
        <taxon>Trichoderma</taxon>
    </lineage>
</organism>
<dbReference type="InterPro" id="IPR029063">
    <property type="entry name" value="SAM-dependent_MTases_sf"/>
</dbReference>
<keyword evidence="2" id="KW-0808">Transferase</keyword>
<dbReference type="VEuPathDB" id="FungiDB:TRIVIDRAFT_64973"/>
<dbReference type="OrthoDB" id="10004862at2759"/>
<dbReference type="EMBL" id="ABDF02000091">
    <property type="protein sequence ID" value="EHK16216.1"/>
    <property type="molecule type" value="Genomic_DNA"/>
</dbReference>
<comment type="caution">
    <text evidence="4">The sequence shown here is derived from an EMBL/GenBank/DDBJ whole genome shotgun (WGS) entry which is preliminary data.</text>
</comment>
<keyword evidence="1" id="KW-0489">Methyltransferase</keyword>
<proteinExistence type="predicted"/>
<dbReference type="HOGENOM" id="CLU_060397_0_1_1"/>
<dbReference type="Pfam" id="PF13649">
    <property type="entry name" value="Methyltransf_25"/>
    <property type="match status" value="1"/>
</dbReference>
<sequence>MVSLQEDGTHTIASLYDSIGVKYEKAFADIPAQQKSLDWIISQLPGTGRKILDIGCGTGRPVAQILSSSPHNHLVHGIDVSEEMLSAARQSVPSATFELIDVRNFEPEAASFDAVTSYFALLVSISQNEIRETIKKVFDWLKPGGIFVLGTIPVDMEFEVDKWLGRRMLATSMSEEQYIAAFKQVGFDIEFSEVEVFIPKTVETGLDEEDKGEPQLYIYARKP</sequence>
<evidence type="ECO:0000313" key="5">
    <source>
        <dbReference type="Proteomes" id="UP000007115"/>
    </source>
</evidence>
<dbReference type="PANTHER" id="PTHR43861:SF1">
    <property type="entry name" value="TRANS-ACONITATE 2-METHYLTRANSFERASE"/>
    <property type="match status" value="1"/>
</dbReference>
<evidence type="ECO:0000256" key="1">
    <source>
        <dbReference type="ARBA" id="ARBA00022603"/>
    </source>
</evidence>
<evidence type="ECO:0000313" key="4">
    <source>
        <dbReference type="EMBL" id="EHK16216.1"/>
    </source>
</evidence>
<name>G9NBL1_HYPVG</name>
<gene>
    <name evidence="4" type="ORF">TRIVIDRAFT_64973</name>
</gene>
<dbReference type="AlphaFoldDB" id="G9NBL1"/>
<evidence type="ECO:0000259" key="3">
    <source>
        <dbReference type="Pfam" id="PF13649"/>
    </source>
</evidence>
<protein>
    <recommendedName>
        <fullName evidence="3">Methyltransferase domain-containing protein</fullName>
    </recommendedName>
</protein>
<dbReference type="Proteomes" id="UP000007115">
    <property type="component" value="Unassembled WGS sequence"/>
</dbReference>
<dbReference type="InParanoid" id="G9NBL1"/>
<dbReference type="CDD" id="cd02440">
    <property type="entry name" value="AdoMet_MTases"/>
    <property type="match status" value="1"/>
</dbReference>
<keyword evidence="5" id="KW-1185">Reference proteome</keyword>
<dbReference type="eggNOG" id="ENOG502SHJW">
    <property type="taxonomic scope" value="Eukaryota"/>
</dbReference>
<dbReference type="RefSeq" id="XP_013950411.1">
    <property type="nucleotide sequence ID" value="XM_014094936.1"/>
</dbReference>
<dbReference type="OMA" id="DYDAPFM"/>
<accession>G9NBL1</accession>
<dbReference type="Gene3D" id="3.40.50.150">
    <property type="entry name" value="Vaccinia Virus protein VP39"/>
    <property type="match status" value="1"/>
</dbReference>
<dbReference type="STRING" id="413071.G9NBL1"/>